<keyword evidence="2 4" id="KW-0547">Nucleotide-binding</keyword>
<evidence type="ECO:0000313" key="6">
    <source>
        <dbReference type="Proteomes" id="UP000434209"/>
    </source>
</evidence>
<comment type="catalytic activity">
    <reaction evidence="4">
        <text>(6S)-5-formyl-5,6,7,8-tetrahydrofolate + ATP = (6R)-5,10-methenyltetrahydrofolate + ADP + phosphate</text>
        <dbReference type="Rhea" id="RHEA:10488"/>
        <dbReference type="ChEBI" id="CHEBI:30616"/>
        <dbReference type="ChEBI" id="CHEBI:43474"/>
        <dbReference type="ChEBI" id="CHEBI:57455"/>
        <dbReference type="ChEBI" id="CHEBI:57457"/>
        <dbReference type="ChEBI" id="CHEBI:456216"/>
        <dbReference type="EC" id="6.3.3.2"/>
    </reaction>
</comment>
<evidence type="ECO:0000256" key="4">
    <source>
        <dbReference type="RuleBase" id="RU361279"/>
    </source>
</evidence>
<proteinExistence type="inferred from homology"/>
<dbReference type="InterPro" id="IPR037171">
    <property type="entry name" value="NagB/RpiA_transferase-like"/>
</dbReference>
<organism evidence="5 6">
    <name type="scientific">Paraburkholderia acidiphila</name>
    <dbReference type="NCBI Taxonomy" id="2571747"/>
    <lineage>
        <taxon>Bacteria</taxon>
        <taxon>Pseudomonadati</taxon>
        <taxon>Pseudomonadota</taxon>
        <taxon>Betaproteobacteria</taxon>
        <taxon>Burkholderiales</taxon>
        <taxon>Burkholderiaceae</taxon>
        <taxon>Paraburkholderia</taxon>
    </lineage>
</organism>
<dbReference type="EC" id="6.3.3.2" evidence="4"/>
<dbReference type="NCBIfam" id="TIGR02727">
    <property type="entry name" value="MTHFS_bact"/>
    <property type="match status" value="1"/>
</dbReference>
<dbReference type="InterPro" id="IPR002698">
    <property type="entry name" value="FTHF_cligase"/>
</dbReference>
<reference evidence="5 6" key="1">
    <citation type="submission" date="2019-12" db="EMBL/GenBank/DDBJ databases">
        <title>Paraburkholderia acidiphila 7Q-K02 sp. nov and Paraburkholderia acidisoli DHF22 sp. nov., two strains isolated from forest soil.</title>
        <authorList>
            <person name="Gao Z."/>
            <person name="Qiu L."/>
        </authorList>
    </citation>
    <scope>NUCLEOTIDE SEQUENCE [LARGE SCALE GENOMIC DNA]</scope>
    <source>
        <strain evidence="5 6">7Q-K02</strain>
    </source>
</reference>
<dbReference type="SUPFAM" id="SSF100950">
    <property type="entry name" value="NagB/RpiA/CoA transferase-like"/>
    <property type="match status" value="1"/>
</dbReference>
<keyword evidence="4" id="KW-0479">Metal-binding</keyword>
<protein>
    <recommendedName>
        <fullName evidence="4">5-formyltetrahydrofolate cyclo-ligase</fullName>
        <ecNumber evidence="4">6.3.3.2</ecNumber>
    </recommendedName>
</protein>
<dbReference type="PANTHER" id="PTHR23407:SF1">
    <property type="entry name" value="5-FORMYLTETRAHYDROFOLATE CYCLO-LIGASE"/>
    <property type="match status" value="1"/>
</dbReference>
<sequence length="234" mass="26053">MLRVPRQSVRDRPRDILGQGVWTSLFLEREVNPSIARNPHTESKKDWRARLLPRRIEAASDVAIGAALTARLDALVAQFSPHSIGFYWPLRGEFDARAWITGWLAAGASRRSALPAIPERHTPLVFHAWTPDAPMREGHHGILEPQSQEVIVPDLLLVPCVGFDRDGYRLGYGGGYYDRTLAAWPGEALPVTVGIAYEACRIDDGVLAREAHDLPLDAVVTEAATHLCQRSRER</sequence>
<evidence type="ECO:0000313" key="5">
    <source>
        <dbReference type="EMBL" id="QGZ55841.1"/>
    </source>
</evidence>
<dbReference type="GO" id="GO:0009396">
    <property type="term" value="P:folic acid-containing compound biosynthetic process"/>
    <property type="evidence" value="ECO:0007669"/>
    <property type="project" value="TreeGrafter"/>
</dbReference>
<evidence type="ECO:0000256" key="3">
    <source>
        <dbReference type="ARBA" id="ARBA00022840"/>
    </source>
</evidence>
<dbReference type="GO" id="GO:0030272">
    <property type="term" value="F:5-formyltetrahydrofolate cyclo-ligase activity"/>
    <property type="evidence" value="ECO:0007669"/>
    <property type="project" value="UniProtKB-EC"/>
</dbReference>
<keyword evidence="6" id="KW-1185">Reference proteome</keyword>
<comment type="similarity">
    <text evidence="1 4">Belongs to the 5-formyltetrahydrofolate cyclo-ligase family.</text>
</comment>
<dbReference type="GO" id="GO:0035999">
    <property type="term" value="P:tetrahydrofolate interconversion"/>
    <property type="evidence" value="ECO:0007669"/>
    <property type="project" value="TreeGrafter"/>
</dbReference>
<dbReference type="GO" id="GO:0046872">
    <property type="term" value="F:metal ion binding"/>
    <property type="evidence" value="ECO:0007669"/>
    <property type="project" value="UniProtKB-KW"/>
</dbReference>
<evidence type="ECO:0000256" key="1">
    <source>
        <dbReference type="ARBA" id="ARBA00010638"/>
    </source>
</evidence>
<name>A0A7Z2G6A3_9BURK</name>
<dbReference type="PANTHER" id="PTHR23407">
    <property type="entry name" value="ATPASE INHIBITOR/5-FORMYLTETRAHYDROFOLATE CYCLO-LIGASE"/>
    <property type="match status" value="1"/>
</dbReference>
<evidence type="ECO:0000256" key="2">
    <source>
        <dbReference type="ARBA" id="ARBA00022741"/>
    </source>
</evidence>
<accession>A0A7Z2G6A3</accession>
<dbReference type="Proteomes" id="UP000434209">
    <property type="component" value="Chromosome 1"/>
</dbReference>
<dbReference type="OrthoDB" id="9801938at2"/>
<gene>
    <name evidence="5" type="ORF">FAZ97_13490</name>
</gene>
<dbReference type="Pfam" id="PF01812">
    <property type="entry name" value="5-FTHF_cyc-lig"/>
    <property type="match status" value="1"/>
</dbReference>
<keyword evidence="5" id="KW-0436">Ligase</keyword>
<dbReference type="InterPro" id="IPR024185">
    <property type="entry name" value="FTHF_cligase-like_sf"/>
</dbReference>
<dbReference type="Gene3D" id="3.40.50.10420">
    <property type="entry name" value="NagB/RpiA/CoA transferase-like"/>
    <property type="match status" value="1"/>
</dbReference>
<comment type="cofactor">
    <cofactor evidence="4">
        <name>Mg(2+)</name>
        <dbReference type="ChEBI" id="CHEBI:18420"/>
    </cofactor>
</comment>
<dbReference type="GO" id="GO:0005524">
    <property type="term" value="F:ATP binding"/>
    <property type="evidence" value="ECO:0007669"/>
    <property type="project" value="UniProtKB-KW"/>
</dbReference>
<keyword evidence="4" id="KW-0460">Magnesium</keyword>
<dbReference type="KEGG" id="pacp:FAZ97_13490"/>
<dbReference type="AlphaFoldDB" id="A0A7Z2G6A3"/>
<keyword evidence="3 4" id="KW-0067">ATP-binding</keyword>
<dbReference type="EMBL" id="CP046909">
    <property type="protein sequence ID" value="QGZ55841.1"/>
    <property type="molecule type" value="Genomic_DNA"/>
</dbReference>